<feature type="region of interest" description="Disordered" evidence="1">
    <location>
        <begin position="219"/>
        <end position="273"/>
    </location>
</feature>
<dbReference type="AlphaFoldDB" id="X6NJ74"/>
<feature type="region of interest" description="Disordered" evidence="1">
    <location>
        <begin position="1"/>
        <end position="33"/>
    </location>
</feature>
<reference evidence="2 3" key="1">
    <citation type="journal article" date="2013" name="Curr. Biol.">
        <title>The Genome of the Foraminiferan Reticulomyxa filosa.</title>
        <authorList>
            <person name="Glockner G."/>
            <person name="Hulsmann N."/>
            <person name="Schleicher M."/>
            <person name="Noegel A.A."/>
            <person name="Eichinger L."/>
            <person name="Gallinger C."/>
            <person name="Pawlowski J."/>
            <person name="Sierra R."/>
            <person name="Euteneuer U."/>
            <person name="Pillet L."/>
            <person name="Moustafa A."/>
            <person name="Platzer M."/>
            <person name="Groth M."/>
            <person name="Szafranski K."/>
            <person name="Schliwa M."/>
        </authorList>
    </citation>
    <scope>NUCLEOTIDE SEQUENCE [LARGE SCALE GENOMIC DNA]</scope>
</reference>
<feature type="compositionally biased region" description="Acidic residues" evidence="1">
    <location>
        <begin position="245"/>
        <end position="258"/>
    </location>
</feature>
<protein>
    <submittedName>
        <fullName evidence="2">Uncharacterized protein</fullName>
    </submittedName>
</protein>
<accession>X6NJ74</accession>
<comment type="caution">
    <text evidence="2">The sequence shown here is derived from an EMBL/GenBank/DDBJ whole genome shotgun (WGS) entry which is preliminary data.</text>
</comment>
<evidence type="ECO:0000313" key="3">
    <source>
        <dbReference type="Proteomes" id="UP000023152"/>
    </source>
</evidence>
<proteinExistence type="predicted"/>
<organism evidence="2 3">
    <name type="scientific">Reticulomyxa filosa</name>
    <dbReference type="NCBI Taxonomy" id="46433"/>
    <lineage>
        <taxon>Eukaryota</taxon>
        <taxon>Sar</taxon>
        <taxon>Rhizaria</taxon>
        <taxon>Retaria</taxon>
        <taxon>Foraminifera</taxon>
        <taxon>Monothalamids</taxon>
        <taxon>Reticulomyxidae</taxon>
        <taxon>Reticulomyxa</taxon>
    </lineage>
</organism>
<keyword evidence="3" id="KW-1185">Reference proteome</keyword>
<feature type="compositionally biased region" description="Basic and acidic residues" evidence="1">
    <location>
        <begin position="219"/>
        <end position="244"/>
    </location>
</feature>
<dbReference type="EMBL" id="ASPP01008182">
    <property type="protein sequence ID" value="ETO25953.1"/>
    <property type="molecule type" value="Genomic_DNA"/>
</dbReference>
<name>X6NJ74_RETFI</name>
<evidence type="ECO:0000313" key="2">
    <source>
        <dbReference type="EMBL" id="ETO25953.1"/>
    </source>
</evidence>
<evidence type="ECO:0000256" key="1">
    <source>
        <dbReference type="SAM" id="MobiDB-lite"/>
    </source>
</evidence>
<gene>
    <name evidence="2" type="ORF">RFI_11188</name>
</gene>
<dbReference type="Proteomes" id="UP000023152">
    <property type="component" value="Unassembled WGS sequence"/>
</dbReference>
<sequence length="313" mass="34634">MRAGARENVTPVGVAPEAEDEANGPEISRNSVHEMKNGMDIERRHEEHVSNETTNASARAEATVVGNSSSRMFRMESESLSLGASVMLTQPLSPTNDQFAMGVAGPGVGVMSPHLQQAQFQQQPMPVNPQSNSAYYANVSPYGQGMSPISAYSIPNGQLFAYSNNNTPNGTIAATALNQDYVYFFFFFFFFENTYKKNYCSPSPPPLLSLQTKYDPIGHYDGKESSKGANRQDSDGKLNIHDGDNEHEEDELETDDDSAGGNDGRLSSERRQSSRLLRIRSAAKWDEEQMNEHEEEMRLQMAYLQQQTGSLHG</sequence>